<dbReference type="InterPro" id="IPR035093">
    <property type="entry name" value="RelE/ParE_toxin_dom_sf"/>
</dbReference>
<dbReference type="RefSeq" id="WP_013661928.1">
    <property type="nucleotide sequence ID" value="NC_015276.1"/>
</dbReference>
<dbReference type="Pfam" id="PF05016">
    <property type="entry name" value="ParE_toxin"/>
    <property type="match status" value="1"/>
</dbReference>
<dbReference type="EMBL" id="CP002583">
    <property type="protein sequence ID" value="ADZ92025.1"/>
    <property type="molecule type" value="Genomic_DNA"/>
</dbReference>
<dbReference type="InterPro" id="IPR007712">
    <property type="entry name" value="RelE/ParE_toxin"/>
</dbReference>
<proteinExistence type="inferred from homology"/>
<dbReference type="InterPro" id="IPR028344">
    <property type="entry name" value="ParE1/4"/>
</dbReference>
<evidence type="ECO:0000313" key="4">
    <source>
        <dbReference type="EMBL" id="ADZ92025.1"/>
    </source>
</evidence>
<dbReference type="PANTHER" id="PTHR33755:SF9">
    <property type="entry name" value="TOXIN PARE1"/>
    <property type="match status" value="1"/>
</dbReference>
<evidence type="ECO:0000256" key="1">
    <source>
        <dbReference type="ARBA" id="ARBA00006226"/>
    </source>
</evidence>
<dbReference type="eggNOG" id="COG3668">
    <property type="taxonomic scope" value="Bacteria"/>
</dbReference>
<keyword evidence="5" id="KW-1185">Reference proteome</keyword>
<accession>F2JZ47</accession>
<evidence type="ECO:0000256" key="3">
    <source>
        <dbReference type="PIRNR" id="PIRNR029218"/>
    </source>
</evidence>
<dbReference type="InterPro" id="IPR051803">
    <property type="entry name" value="TA_system_RelE-like_toxin"/>
</dbReference>
<comment type="similarity">
    <text evidence="1 3">Belongs to the RelE toxin family.</text>
</comment>
<dbReference type="Proteomes" id="UP000001062">
    <property type="component" value="Chromosome"/>
</dbReference>
<dbReference type="AlphaFoldDB" id="F2JZ47"/>
<keyword evidence="2" id="KW-1277">Toxin-antitoxin system</keyword>
<dbReference type="STRING" id="717774.Marme_2802"/>
<gene>
    <name evidence="4" type="ordered locus">Marme_2802</name>
</gene>
<dbReference type="PIRSF" id="PIRSF029218">
    <property type="entry name" value="ParE"/>
    <property type="match status" value="1"/>
</dbReference>
<dbReference type="PATRIC" id="fig|717774.3.peg.2884"/>
<dbReference type="KEGG" id="mme:Marme_2802"/>
<name>F2JZ47_MARM1</name>
<sequence>MFNISIRPLARQDMLDIWQYTYDTWGTSQADSYIKDMSVSFEMLAESPLLGREAGYIQVGIRLHPYKHYIILYQFTENKLDIVRVLHERMDISRHKLT</sequence>
<evidence type="ECO:0000313" key="5">
    <source>
        <dbReference type="Proteomes" id="UP000001062"/>
    </source>
</evidence>
<dbReference type="PANTHER" id="PTHR33755">
    <property type="entry name" value="TOXIN PARE1-RELATED"/>
    <property type="match status" value="1"/>
</dbReference>
<reference evidence="4 5" key="1">
    <citation type="journal article" date="2012" name="Stand. Genomic Sci.">
        <title>Complete genome sequence of the melanogenic marine bacterium Marinomonas mediterranea type strain (MMB-1(T)).</title>
        <authorList>
            <person name="Lucas-Elio P."/>
            <person name="Goodwin L."/>
            <person name="Woyke T."/>
            <person name="Pitluck S."/>
            <person name="Nolan M."/>
            <person name="Kyrpides N.C."/>
            <person name="Detter J.C."/>
            <person name="Copeland A."/>
            <person name="Teshima H."/>
            <person name="Bruce D."/>
            <person name="Detter C."/>
            <person name="Tapia R."/>
            <person name="Han S."/>
            <person name="Land M.L."/>
            <person name="Ivanova N."/>
            <person name="Mikhailova N."/>
            <person name="Johnston A.W."/>
            <person name="Sanchez-Amat A."/>
        </authorList>
    </citation>
    <scope>NUCLEOTIDE SEQUENCE [LARGE SCALE GENOMIC DNA]</scope>
    <source>
        <strain evidence="5">ATCC 700492 / JCM 21426 / NBRC 103028 / MMB-1</strain>
    </source>
</reference>
<dbReference type="Gene3D" id="3.30.2310.20">
    <property type="entry name" value="RelE-like"/>
    <property type="match status" value="1"/>
</dbReference>
<protein>
    <recommendedName>
        <fullName evidence="3">Toxin</fullName>
    </recommendedName>
</protein>
<dbReference type="HOGENOM" id="CLU_147162_3_0_6"/>
<organism evidence="4 5">
    <name type="scientific">Marinomonas mediterranea (strain ATCC 700492 / JCM 21426 / NBRC 103028 / MMB-1)</name>
    <dbReference type="NCBI Taxonomy" id="717774"/>
    <lineage>
        <taxon>Bacteria</taxon>
        <taxon>Pseudomonadati</taxon>
        <taxon>Pseudomonadota</taxon>
        <taxon>Gammaproteobacteria</taxon>
        <taxon>Oceanospirillales</taxon>
        <taxon>Oceanospirillaceae</taxon>
        <taxon>Marinomonas</taxon>
    </lineage>
</organism>
<dbReference type="OrthoDB" id="516834at2"/>
<evidence type="ECO:0000256" key="2">
    <source>
        <dbReference type="ARBA" id="ARBA00022649"/>
    </source>
</evidence>